<evidence type="ECO:0000256" key="4">
    <source>
        <dbReference type="SAM" id="MobiDB-lite"/>
    </source>
</evidence>
<feature type="repeat" description="TPR" evidence="3">
    <location>
        <begin position="548"/>
        <end position="581"/>
    </location>
</feature>
<dbReference type="InterPro" id="IPR011990">
    <property type="entry name" value="TPR-like_helical_dom_sf"/>
</dbReference>
<keyword evidence="6" id="KW-1185">Reference proteome</keyword>
<evidence type="ECO:0000256" key="2">
    <source>
        <dbReference type="ARBA" id="ARBA00022803"/>
    </source>
</evidence>
<dbReference type="OrthoDB" id="1658288at2759"/>
<evidence type="ECO:0000256" key="3">
    <source>
        <dbReference type="PROSITE-ProRule" id="PRU00339"/>
    </source>
</evidence>
<feature type="repeat" description="TPR" evidence="3">
    <location>
        <begin position="187"/>
        <end position="220"/>
    </location>
</feature>
<gene>
    <name evidence="5" type="ORF">FBUS_08251</name>
</gene>
<dbReference type="Pfam" id="PF13174">
    <property type="entry name" value="TPR_6"/>
    <property type="match status" value="1"/>
</dbReference>
<dbReference type="PANTHER" id="PTHR44858:SF1">
    <property type="entry name" value="UDP-N-ACETYLGLUCOSAMINE--PEPTIDE N-ACETYLGLUCOSAMINYLTRANSFERASE SPINDLY-RELATED"/>
    <property type="match status" value="1"/>
</dbReference>
<dbReference type="SMART" id="SM00028">
    <property type="entry name" value="TPR"/>
    <property type="match status" value="9"/>
</dbReference>
<evidence type="ECO:0000313" key="5">
    <source>
        <dbReference type="EMBL" id="KAA0195148.1"/>
    </source>
</evidence>
<feature type="repeat" description="TPR" evidence="3">
    <location>
        <begin position="582"/>
        <end position="615"/>
    </location>
</feature>
<dbReference type="EMBL" id="LUCM01003896">
    <property type="protein sequence ID" value="KAA0195148.1"/>
    <property type="molecule type" value="Genomic_DNA"/>
</dbReference>
<organism evidence="5 6">
    <name type="scientific">Fasciolopsis buskii</name>
    <dbReference type="NCBI Taxonomy" id="27845"/>
    <lineage>
        <taxon>Eukaryota</taxon>
        <taxon>Metazoa</taxon>
        <taxon>Spiralia</taxon>
        <taxon>Lophotrochozoa</taxon>
        <taxon>Platyhelminthes</taxon>
        <taxon>Trematoda</taxon>
        <taxon>Digenea</taxon>
        <taxon>Plagiorchiida</taxon>
        <taxon>Echinostomata</taxon>
        <taxon>Echinostomatoidea</taxon>
        <taxon>Fasciolidae</taxon>
        <taxon>Fasciolopsis</taxon>
    </lineage>
</organism>
<protein>
    <recommendedName>
        <fullName evidence="7">Tetratricopeptide repeat protein</fullName>
    </recommendedName>
</protein>
<dbReference type="AlphaFoldDB" id="A0A8E0S3H1"/>
<accession>A0A8E0S3H1</accession>
<evidence type="ECO:0000256" key="1">
    <source>
        <dbReference type="ARBA" id="ARBA00022737"/>
    </source>
</evidence>
<dbReference type="Gene3D" id="1.25.40.10">
    <property type="entry name" value="Tetratricopeptide repeat domain"/>
    <property type="match status" value="5"/>
</dbReference>
<dbReference type="SUPFAM" id="SSF48452">
    <property type="entry name" value="TPR-like"/>
    <property type="match status" value="4"/>
</dbReference>
<reference evidence="5" key="1">
    <citation type="submission" date="2019-05" db="EMBL/GenBank/DDBJ databases">
        <title>Annotation for the trematode Fasciolopsis buski.</title>
        <authorList>
            <person name="Choi Y.-J."/>
        </authorList>
    </citation>
    <scope>NUCLEOTIDE SEQUENCE</scope>
    <source>
        <strain evidence="5">HT</strain>
        <tissue evidence="5">Whole worm</tissue>
    </source>
</reference>
<feature type="repeat" description="TPR" evidence="3">
    <location>
        <begin position="714"/>
        <end position="747"/>
    </location>
</feature>
<comment type="caution">
    <text evidence="5">The sequence shown here is derived from an EMBL/GenBank/DDBJ whole genome shotgun (WGS) entry which is preliminary data.</text>
</comment>
<keyword evidence="1" id="KW-0677">Repeat</keyword>
<dbReference type="Pfam" id="PF13414">
    <property type="entry name" value="TPR_11"/>
    <property type="match status" value="2"/>
</dbReference>
<evidence type="ECO:0008006" key="7">
    <source>
        <dbReference type="Google" id="ProtNLM"/>
    </source>
</evidence>
<dbReference type="PANTHER" id="PTHR44858">
    <property type="entry name" value="TETRATRICOPEPTIDE REPEAT PROTEIN 6"/>
    <property type="match status" value="1"/>
</dbReference>
<dbReference type="InterPro" id="IPR050498">
    <property type="entry name" value="Ycf3"/>
</dbReference>
<keyword evidence="2 3" id="KW-0802">TPR repeat</keyword>
<dbReference type="InterPro" id="IPR019734">
    <property type="entry name" value="TPR_rpt"/>
</dbReference>
<feature type="region of interest" description="Disordered" evidence="4">
    <location>
        <begin position="241"/>
        <end position="262"/>
    </location>
</feature>
<feature type="compositionally biased region" description="Basic and acidic residues" evidence="4">
    <location>
        <begin position="246"/>
        <end position="261"/>
    </location>
</feature>
<dbReference type="PROSITE" id="PS50005">
    <property type="entry name" value="TPR"/>
    <property type="match status" value="4"/>
</dbReference>
<dbReference type="Proteomes" id="UP000728185">
    <property type="component" value="Unassembled WGS sequence"/>
</dbReference>
<name>A0A8E0S3H1_9TREM</name>
<proteinExistence type="predicted"/>
<evidence type="ECO:0000313" key="6">
    <source>
        <dbReference type="Proteomes" id="UP000728185"/>
    </source>
</evidence>
<sequence length="815" mass="94576">MLLRRVGPVQALRDLTVCLQIEDKDDEGLQARLYRAIIFSEWKKYQKAIDELEFVFEHNPSLTWIPFQLGICHLKLQHYSTAIMFFGESLKIGFVSCNVYLCRADAYAAQNKIDCAILDIQRAIYLEPTRAELYLRLCQLMLVRDESAFYSSVWKTMFQSSMMHMSFHQVRQREPKHYRIPWPLVTAEILEKIGLARMQMRLYHEAVESFSAAAHINPHRSSVYLYRGICRLRLAYQTHQLPTRPRPVEQQKQKGNHEKSKSNIVPVRKTVADEGLEDLHHVIAAQDRYRHKHGMTNSKEQTLTTADLALRIRAIYFAAIGRLSKAIRTCNVMLKTKPKWTSALFYRPDCALIYYTRALCREAMGNWNGALEDYQQVLARLRMPNAGTAEELLFRSLINMGLIQARKFYQLGKFQQADVIFRSLTLTNPALTWAHVSRANLLMDYGGQLTLADPVKQIALWTRAMEEYQFANQLTPTDWSARIGLAMYFQVTGKLTKALQIINDGLENLCEYTDEVISSNLFECNPETRKQSGTEKVFITTFHPEQVAEAYECRGLIEFQLGHLSRAIADLTEAIRLNPINPNYLVNRGTIYQRDGQLRLAMNDYRRAIDLAPNHGSAHFHRGLIYLLHGQAEQAELALGKALSENQYLTERYQLCPINKDPAVWLTRAVARFLCAKSQSHISLHMEGARQDLEQAERWLSKSMGKENETTAWPHFHYAKGRLLFYQGQFEQSIAEFTKAITLVPDNAWFYRARSECHYRMRSYEQALSDYRVVLLSIERMGKQGWMMNYRNTPLPNPLITDYKWKHFIEEDFID</sequence>